<proteinExistence type="inferred from homology"/>
<dbReference type="PANTHER" id="PTHR42916">
    <property type="entry name" value="2-SUCCINYL-5-ENOLPYRUVYL-6-HYDROXY-3-CYCLOHEXENE-1-CARBOXYLATE SYNTHASE"/>
    <property type="match status" value="1"/>
</dbReference>
<evidence type="ECO:0000259" key="8">
    <source>
        <dbReference type="Pfam" id="PF02775"/>
    </source>
</evidence>
<dbReference type="GO" id="GO:0030976">
    <property type="term" value="F:thiamine pyrophosphate binding"/>
    <property type="evidence" value="ECO:0007669"/>
    <property type="project" value="UniProtKB-UniRule"/>
</dbReference>
<dbReference type="UniPathway" id="UPA00079"/>
<dbReference type="InterPro" id="IPR012001">
    <property type="entry name" value="Thiamin_PyroP_enz_TPP-bd_dom"/>
</dbReference>
<sequence>MTQPDPPHDHEGVDSQALAGIVIDELIRNGVHHFVYCPGSRNGPLGFELARRAQDRDLELHVRLDERVAGFTALGMAKATRRPAAVVTTSGSAVSNLLPSLTEASYSSVPVIVLSANRPVSALGTGASQTIEQVEALRSQTRLSTQLLPEGTTRAEINAAIRSSVSRTVLTGRGHLASPPGPVHLDLPLSSALPPQHFEPDLPAGKPGQAPWVTPPPASGPQLAGAAHQLHPRSLLIAGDGAETSLLPAGIPVVAEPTVPLPADQPRLHPWVLDYLTPTDVVIVGRPTLHRNVTHTMRHPNVRAYYLSDGTERWLYAAADLDAIITAVEPPPARDREWDQHLARVDCTIRQAWATTLHDSTVSSCGAQVVDTVIATVAKTELLWLGASNTIRDAALVAHDFPATILSNRGTAGIDGTIASAIGVALAQPDRHVTAVLGDLTFLYDATALQFGHHEQKPGNLTLIVINDQGGGIFELLEQGSPEYKQAPYATTFERIYGTPQDVSIDVLCQAYGIRHRTVTITELPHVLRDDYDSGPQVIEVRTGREHLRGVHARARRCTDARLSSPTTPASTLRIPQGDHRP</sequence>
<comment type="similarity">
    <text evidence="6">Belongs to the TPP enzyme family. MenD subfamily.</text>
</comment>
<dbReference type="InterPro" id="IPR004433">
    <property type="entry name" value="MenaQ_synth_MenD"/>
</dbReference>
<evidence type="ECO:0000256" key="2">
    <source>
        <dbReference type="ARBA" id="ARBA00022723"/>
    </source>
</evidence>
<evidence type="ECO:0000256" key="4">
    <source>
        <dbReference type="ARBA" id="ARBA00023052"/>
    </source>
</evidence>
<dbReference type="Proteomes" id="UP000594979">
    <property type="component" value="Chromosome"/>
</dbReference>
<dbReference type="EC" id="2.2.1.9" evidence="6"/>
<feature type="compositionally biased region" description="Polar residues" evidence="7">
    <location>
        <begin position="562"/>
        <end position="571"/>
    </location>
</feature>
<keyword evidence="1 6" id="KW-0808">Transferase</keyword>
<reference evidence="10 11" key="1">
    <citation type="submission" date="2020-12" db="EMBL/GenBank/DDBJ databases">
        <title>FDA dAtabase for Regulatory Grade micrObial Sequences (FDA-ARGOS): Supporting development and validation of Infectious Disease Dx tests.</title>
        <authorList>
            <person name="Sproer C."/>
            <person name="Gronow S."/>
            <person name="Severitt S."/>
            <person name="Schroder I."/>
            <person name="Tallon L."/>
            <person name="Sadzewicz L."/>
            <person name="Zhao X."/>
            <person name="Boylan J."/>
            <person name="Ott S."/>
            <person name="Bowen H."/>
            <person name="Vavikolanu K."/>
            <person name="Mehta A."/>
            <person name="Aluvathingal J."/>
            <person name="Nadendla S."/>
            <person name="Lowell S."/>
            <person name="Myers T."/>
            <person name="Yan Y."/>
            <person name="Sichtig H."/>
        </authorList>
    </citation>
    <scope>NUCLEOTIDE SEQUENCE [LARGE SCALE GENOMIC DNA]</scope>
    <source>
        <strain evidence="10 11">FDAARGOS_902</strain>
    </source>
</reference>
<dbReference type="GO" id="GO:0000287">
    <property type="term" value="F:magnesium ion binding"/>
    <property type="evidence" value="ECO:0007669"/>
    <property type="project" value="UniProtKB-UniRule"/>
</dbReference>
<dbReference type="Gene3D" id="3.40.50.970">
    <property type="match status" value="2"/>
</dbReference>
<gene>
    <name evidence="6 10" type="primary">menD</name>
    <name evidence="10" type="ORF">I6G59_16640</name>
</gene>
<dbReference type="HAMAP" id="MF_01659">
    <property type="entry name" value="MenD"/>
    <property type="match status" value="1"/>
</dbReference>
<dbReference type="PANTHER" id="PTHR42916:SF1">
    <property type="entry name" value="PROTEIN PHYLLO, CHLOROPLASTIC"/>
    <property type="match status" value="1"/>
</dbReference>
<evidence type="ECO:0000313" key="10">
    <source>
        <dbReference type="EMBL" id="QPS33532.1"/>
    </source>
</evidence>
<dbReference type="InterPro" id="IPR011766">
    <property type="entry name" value="TPP_enzyme_TPP-bd"/>
</dbReference>
<dbReference type="CDD" id="cd02009">
    <property type="entry name" value="TPP_SHCHC_synthase"/>
    <property type="match status" value="1"/>
</dbReference>
<comment type="cofactor">
    <cofactor evidence="6">
        <name>Mg(2+)</name>
        <dbReference type="ChEBI" id="CHEBI:18420"/>
    </cofactor>
    <cofactor evidence="6">
        <name>Mn(2+)</name>
        <dbReference type="ChEBI" id="CHEBI:29035"/>
    </cofactor>
</comment>
<dbReference type="NCBIfam" id="TIGR00173">
    <property type="entry name" value="menD"/>
    <property type="match status" value="1"/>
</dbReference>
<keyword evidence="6" id="KW-0474">Menaquinone biosynthesis</keyword>
<dbReference type="PIRSF" id="PIRSF004983">
    <property type="entry name" value="MenD"/>
    <property type="match status" value="1"/>
</dbReference>
<evidence type="ECO:0000256" key="7">
    <source>
        <dbReference type="SAM" id="MobiDB-lite"/>
    </source>
</evidence>
<dbReference type="GO" id="GO:0009234">
    <property type="term" value="P:menaquinone biosynthetic process"/>
    <property type="evidence" value="ECO:0007669"/>
    <property type="project" value="UniProtKB-UniRule"/>
</dbReference>
<comment type="subunit">
    <text evidence="6">Homodimer.</text>
</comment>
<comment type="cofactor">
    <cofactor evidence="6">
        <name>thiamine diphosphate</name>
        <dbReference type="ChEBI" id="CHEBI:58937"/>
    </cofactor>
    <text evidence="6">Binds 1 thiamine pyrophosphate per subunit.</text>
</comment>
<accession>A0A7T2TGL8</accession>
<dbReference type="KEGG" id="bcau:I6G59_16640"/>
<comment type="pathway">
    <text evidence="6">Quinol/quinone metabolism; 1,4-dihydroxy-2-naphthoate biosynthesis; 1,4-dihydroxy-2-naphthoate from chorismate: step 2/7.</text>
</comment>
<dbReference type="GO" id="GO:0070204">
    <property type="term" value="F:2-succinyl-5-enolpyruvyl-6-hydroxy-3-cyclohexene-1-carboxylic-acid synthase activity"/>
    <property type="evidence" value="ECO:0007669"/>
    <property type="project" value="UniProtKB-UniRule"/>
</dbReference>
<dbReference type="SUPFAM" id="SSF52518">
    <property type="entry name" value="Thiamin diphosphate-binding fold (THDP-binding)"/>
    <property type="match status" value="2"/>
</dbReference>
<comment type="catalytic activity">
    <reaction evidence="6">
        <text>isochorismate + 2-oxoglutarate + H(+) = 5-enolpyruvoyl-6-hydroxy-2-succinyl-cyclohex-3-ene-1-carboxylate + CO2</text>
        <dbReference type="Rhea" id="RHEA:25593"/>
        <dbReference type="ChEBI" id="CHEBI:15378"/>
        <dbReference type="ChEBI" id="CHEBI:16526"/>
        <dbReference type="ChEBI" id="CHEBI:16810"/>
        <dbReference type="ChEBI" id="CHEBI:29780"/>
        <dbReference type="ChEBI" id="CHEBI:58818"/>
        <dbReference type="EC" id="2.2.1.9"/>
    </reaction>
</comment>
<dbReference type="GO" id="GO:0030145">
    <property type="term" value="F:manganese ion binding"/>
    <property type="evidence" value="ECO:0007669"/>
    <property type="project" value="UniProtKB-UniRule"/>
</dbReference>
<organism evidence="10 11">
    <name type="scientific">Brevibacterium casei</name>
    <dbReference type="NCBI Taxonomy" id="33889"/>
    <lineage>
        <taxon>Bacteria</taxon>
        <taxon>Bacillati</taxon>
        <taxon>Actinomycetota</taxon>
        <taxon>Actinomycetes</taxon>
        <taxon>Micrococcales</taxon>
        <taxon>Brevibacteriaceae</taxon>
        <taxon>Brevibacterium</taxon>
    </lineage>
</organism>
<name>A0A7T2TGL8_9MICO</name>
<evidence type="ECO:0000256" key="6">
    <source>
        <dbReference type="HAMAP-Rule" id="MF_01659"/>
    </source>
</evidence>
<evidence type="ECO:0000256" key="5">
    <source>
        <dbReference type="ARBA" id="ARBA00023211"/>
    </source>
</evidence>
<evidence type="ECO:0000259" key="9">
    <source>
        <dbReference type="Pfam" id="PF02776"/>
    </source>
</evidence>
<keyword evidence="3 6" id="KW-0460">Magnesium</keyword>
<dbReference type="InterPro" id="IPR029061">
    <property type="entry name" value="THDP-binding"/>
</dbReference>
<feature type="domain" description="Thiamine pyrophosphate enzyme N-terminal TPP-binding" evidence="9">
    <location>
        <begin position="20"/>
        <end position="135"/>
    </location>
</feature>
<dbReference type="CDD" id="cd07037">
    <property type="entry name" value="TPP_PYR_MenD"/>
    <property type="match status" value="1"/>
</dbReference>
<dbReference type="EMBL" id="CP065682">
    <property type="protein sequence ID" value="QPS33532.1"/>
    <property type="molecule type" value="Genomic_DNA"/>
</dbReference>
<evidence type="ECO:0000256" key="1">
    <source>
        <dbReference type="ARBA" id="ARBA00022679"/>
    </source>
</evidence>
<keyword evidence="4 6" id="KW-0786">Thiamine pyrophosphate</keyword>
<keyword evidence="2 6" id="KW-0479">Metal-binding</keyword>
<feature type="domain" description="Thiamine pyrophosphate enzyme TPP-binding" evidence="8">
    <location>
        <begin position="402"/>
        <end position="541"/>
    </location>
</feature>
<dbReference type="UniPathway" id="UPA01057">
    <property type="reaction ID" value="UER00164"/>
</dbReference>
<evidence type="ECO:0000313" key="11">
    <source>
        <dbReference type="Proteomes" id="UP000594979"/>
    </source>
</evidence>
<keyword evidence="5 6" id="KW-0464">Manganese</keyword>
<comment type="function">
    <text evidence="6">Catalyzes the thiamine diphosphate-dependent decarboxylation of 2-oxoglutarate and the subsequent addition of the resulting succinic semialdehyde-thiamine pyrophosphate anion to isochorismate to yield 2-succinyl-5-enolpyruvyl-6-hydroxy-3-cyclohexene-1-carboxylate (SEPHCHC).</text>
</comment>
<evidence type="ECO:0000256" key="3">
    <source>
        <dbReference type="ARBA" id="ARBA00022842"/>
    </source>
</evidence>
<dbReference type="AlphaFoldDB" id="A0A7T2TGL8"/>
<feature type="region of interest" description="Disordered" evidence="7">
    <location>
        <begin position="557"/>
        <end position="582"/>
    </location>
</feature>
<dbReference type="Pfam" id="PF02775">
    <property type="entry name" value="TPP_enzyme_C"/>
    <property type="match status" value="1"/>
</dbReference>
<protein>
    <recommendedName>
        <fullName evidence="6">2-succinyl-5-enolpyruvyl-6-hydroxy-3-cyclohexene-1-carboxylate synthase</fullName>
        <shortName evidence="6">SEPHCHC synthase</shortName>
        <ecNumber evidence="6">2.2.1.9</ecNumber>
    </recommendedName>
    <alternativeName>
        <fullName evidence="6">Menaquinone biosynthesis protein MenD</fullName>
    </alternativeName>
</protein>
<dbReference type="Pfam" id="PF02776">
    <property type="entry name" value="TPP_enzyme_N"/>
    <property type="match status" value="1"/>
</dbReference>
<comment type="pathway">
    <text evidence="6">Quinol/quinone metabolism; menaquinone biosynthesis.</text>
</comment>
<dbReference type="RefSeq" id="WP_197931935.1">
    <property type="nucleotide sequence ID" value="NZ_CP065682.1"/>
</dbReference>